<protein>
    <recommendedName>
        <fullName evidence="5">CENP-V/GFA domain-containing protein</fullName>
    </recommendedName>
</protein>
<name>A0AAN7WPK3_9PEZI</name>
<accession>A0AAN7WPK3</accession>
<organism evidence="6 7">
    <name type="scientific">Elasticomyces elasticus</name>
    <dbReference type="NCBI Taxonomy" id="574655"/>
    <lineage>
        <taxon>Eukaryota</taxon>
        <taxon>Fungi</taxon>
        <taxon>Dikarya</taxon>
        <taxon>Ascomycota</taxon>
        <taxon>Pezizomycotina</taxon>
        <taxon>Dothideomycetes</taxon>
        <taxon>Dothideomycetidae</taxon>
        <taxon>Mycosphaerellales</taxon>
        <taxon>Teratosphaeriaceae</taxon>
        <taxon>Elasticomyces</taxon>
    </lineage>
</organism>
<sequence length="339" mass="37931">MLPDDYKPPQDHVATLHSYAFSDRLTQYSCSTCGTLALQKFYKTNKDSSPKWTICTGTLGFADGIFDPAANEFIGDTIDGGFSDFLPSVHGKQINRWTRGPGDGEKLPLYWQSSSRPKPDPKPLDRLHVHCKCSGVSFYIARPSTRTSLEKPLLPSDRFSSEAEANKHLDTSAWWLRESGSKYLARACSCDSCRLATGQEWVVWSFVPTIEMSLDKEGNQPFTLDTGTLKHYRSSDIATRHFCGECGATVFWEGDERPHILDVAVGLLDAPEGARAESWLWWETDFVSFREDGMPRAKALTEALESGLAAYGEHQRNRSESLLTLENLQVDEKLDSSSK</sequence>
<evidence type="ECO:0000256" key="2">
    <source>
        <dbReference type="ARBA" id="ARBA00022723"/>
    </source>
</evidence>
<dbReference type="Gene3D" id="3.90.1590.10">
    <property type="entry name" value="glutathione-dependent formaldehyde- activating enzyme (gfa)"/>
    <property type="match status" value="2"/>
</dbReference>
<dbReference type="InterPro" id="IPR011057">
    <property type="entry name" value="Mss4-like_sf"/>
</dbReference>
<keyword evidence="3" id="KW-0862">Zinc</keyword>
<dbReference type="SUPFAM" id="SSF51316">
    <property type="entry name" value="Mss4-like"/>
    <property type="match status" value="1"/>
</dbReference>
<dbReference type="Pfam" id="PF04828">
    <property type="entry name" value="GFA"/>
    <property type="match status" value="1"/>
</dbReference>
<evidence type="ECO:0000313" key="7">
    <source>
        <dbReference type="Proteomes" id="UP001310594"/>
    </source>
</evidence>
<keyword evidence="4" id="KW-0456">Lyase</keyword>
<feature type="domain" description="CENP-V/GFA" evidence="5">
    <location>
        <begin position="163"/>
        <end position="283"/>
    </location>
</feature>
<dbReference type="GO" id="GO:0046872">
    <property type="term" value="F:metal ion binding"/>
    <property type="evidence" value="ECO:0007669"/>
    <property type="project" value="UniProtKB-KW"/>
</dbReference>
<comment type="similarity">
    <text evidence="1">Belongs to the Gfa family.</text>
</comment>
<dbReference type="Proteomes" id="UP001310594">
    <property type="component" value="Unassembled WGS sequence"/>
</dbReference>
<reference evidence="6" key="1">
    <citation type="submission" date="2023-08" db="EMBL/GenBank/DDBJ databases">
        <title>Black Yeasts Isolated from many extreme environments.</title>
        <authorList>
            <person name="Coleine C."/>
            <person name="Stajich J.E."/>
            <person name="Selbmann L."/>
        </authorList>
    </citation>
    <scope>NUCLEOTIDE SEQUENCE</scope>
    <source>
        <strain evidence="6">CCFEE 5810</strain>
    </source>
</reference>
<dbReference type="PANTHER" id="PTHR33337">
    <property type="entry name" value="GFA DOMAIN-CONTAINING PROTEIN"/>
    <property type="match status" value="1"/>
</dbReference>
<dbReference type="EMBL" id="JAVRQU010000003">
    <property type="protein sequence ID" value="KAK5705083.1"/>
    <property type="molecule type" value="Genomic_DNA"/>
</dbReference>
<dbReference type="PANTHER" id="PTHR33337:SF40">
    <property type="entry name" value="CENP-V_GFA DOMAIN-CONTAINING PROTEIN-RELATED"/>
    <property type="match status" value="1"/>
</dbReference>
<evidence type="ECO:0000256" key="3">
    <source>
        <dbReference type="ARBA" id="ARBA00022833"/>
    </source>
</evidence>
<evidence type="ECO:0000256" key="4">
    <source>
        <dbReference type="ARBA" id="ARBA00023239"/>
    </source>
</evidence>
<evidence type="ECO:0000256" key="1">
    <source>
        <dbReference type="ARBA" id="ARBA00005495"/>
    </source>
</evidence>
<keyword evidence="2" id="KW-0479">Metal-binding</keyword>
<evidence type="ECO:0000259" key="5">
    <source>
        <dbReference type="PROSITE" id="PS51891"/>
    </source>
</evidence>
<proteinExistence type="inferred from homology"/>
<dbReference type="PROSITE" id="PS51891">
    <property type="entry name" value="CENP_V_GFA"/>
    <property type="match status" value="1"/>
</dbReference>
<dbReference type="AlphaFoldDB" id="A0AAN7WPK3"/>
<gene>
    <name evidence="6" type="ORF">LTR97_002197</name>
</gene>
<comment type="caution">
    <text evidence="6">The sequence shown here is derived from an EMBL/GenBank/DDBJ whole genome shotgun (WGS) entry which is preliminary data.</text>
</comment>
<dbReference type="GO" id="GO:0016846">
    <property type="term" value="F:carbon-sulfur lyase activity"/>
    <property type="evidence" value="ECO:0007669"/>
    <property type="project" value="InterPro"/>
</dbReference>
<evidence type="ECO:0000313" key="6">
    <source>
        <dbReference type="EMBL" id="KAK5705083.1"/>
    </source>
</evidence>
<dbReference type="InterPro" id="IPR006913">
    <property type="entry name" value="CENP-V/GFA"/>
</dbReference>